<evidence type="ECO:0000313" key="2">
    <source>
        <dbReference type="Proteomes" id="UP001140513"/>
    </source>
</evidence>
<dbReference type="GeneID" id="80905569"/>
<evidence type="ECO:0000313" key="1">
    <source>
        <dbReference type="EMBL" id="KAJ4357464.1"/>
    </source>
</evidence>
<protein>
    <submittedName>
        <fullName evidence="1">Uncharacterized protein</fullName>
    </submittedName>
</protein>
<name>A0A9W8XS12_9PLEO</name>
<proteinExistence type="predicted"/>
<gene>
    <name evidence="1" type="ORF">N0V89_002039</name>
</gene>
<dbReference type="Proteomes" id="UP001140513">
    <property type="component" value="Unassembled WGS sequence"/>
</dbReference>
<reference evidence="1" key="1">
    <citation type="submission" date="2022-10" db="EMBL/GenBank/DDBJ databases">
        <title>Tapping the CABI collections for fungal endophytes: first genome assemblies for Collariella, Neodidymelliopsis, Ascochyta clinopodiicola, Didymella pomorum, Didymosphaeria variabile, Neocosmospora piperis and Neocucurbitaria cava.</title>
        <authorList>
            <person name="Hill R."/>
        </authorList>
    </citation>
    <scope>NUCLEOTIDE SEQUENCE</scope>
    <source>
        <strain evidence="1">IMI 356815</strain>
    </source>
</reference>
<accession>A0A9W8XS12</accession>
<comment type="caution">
    <text evidence="1">The sequence shown here is derived from an EMBL/GenBank/DDBJ whole genome shotgun (WGS) entry which is preliminary data.</text>
</comment>
<organism evidence="1 2">
    <name type="scientific">Didymosphaeria variabile</name>
    <dbReference type="NCBI Taxonomy" id="1932322"/>
    <lineage>
        <taxon>Eukaryota</taxon>
        <taxon>Fungi</taxon>
        <taxon>Dikarya</taxon>
        <taxon>Ascomycota</taxon>
        <taxon>Pezizomycotina</taxon>
        <taxon>Dothideomycetes</taxon>
        <taxon>Pleosporomycetidae</taxon>
        <taxon>Pleosporales</taxon>
        <taxon>Massarineae</taxon>
        <taxon>Didymosphaeriaceae</taxon>
        <taxon>Didymosphaeria</taxon>
    </lineage>
</organism>
<sequence length="274" mass="30411">MPPARRPKGIPRQDVLRWVRFLELDVDLDAFVDPFAKDAELAGTREEWQDAQAKLFQLRTQDRTNPLVADLENKKEMLKLVIRGKEKVSSEIQEAVPNTPPEEVALQNSALALAREVGMEGLDLLRTLLARTGEVKGLEEMVPRSACVESILKEAGLEEEAELRKAVALVKMARKAPGLDEDDILGGARQFLKRAIRQQAKVGTDTDLQAVIALFLAARQTLGLQDTNEGGDVIKMVNKLLVHYHRTGGGDNFEMLLVMQTQAGGFPLLQDKVR</sequence>
<dbReference type="RefSeq" id="XP_056074323.1">
    <property type="nucleotide sequence ID" value="XM_056210850.1"/>
</dbReference>
<keyword evidence="2" id="KW-1185">Reference proteome</keyword>
<dbReference type="AlphaFoldDB" id="A0A9W8XS12"/>
<dbReference type="EMBL" id="JAPEUX010000002">
    <property type="protein sequence ID" value="KAJ4357464.1"/>
    <property type="molecule type" value="Genomic_DNA"/>
</dbReference>